<evidence type="ECO:0000256" key="1">
    <source>
        <dbReference type="SAM" id="SignalP"/>
    </source>
</evidence>
<accession>A1U5M5</accession>
<dbReference type="EMBL" id="CP000514">
    <property type="protein sequence ID" value="ABM20294.1"/>
    <property type="molecule type" value="Genomic_DNA"/>
</dbReference>
<dbReference type="AlphaFoldDB" id="A1U5M5"/>
<dbReference type="InterPro" id="IPR010752">
    <property type="entry name" value="DUF1329"/>
</dbReference>
<sequence length="428" mass="48220" precursor="true">MIYQFLRALRNAQAALILSLGITALPALAEEVPTGFVLSAQNLDEHLDDHYQGTPLKELLTEHLIMRIREHGLRIKLAPARPMQPDSRYIAATKTYAPKVGFDTQTKTPTGYVAGIPFPKLDLADPHAGWKLAWNLFYAIPTNADNSAVGGPITIAGFDKGIVRQFVGDNYKFRMVGRYTDEQPGHRGDGTIKQKSVVALSAPYDLAGLGVYTVQSAQGKADEAYVYVKSIRRIKRTAGAAVWMDNQPQMDMLNDDNNGIDSYPLWYSDFRILGKRTILAVSYLEPMMTKHYEDLIEQSAPWINPNPEHVVWRPTEVFVLEGTPPSEHPYGRKILYVGTDYPQPYAGEFYDKNDELWRMWRLWLTQSTTPDGYTIPSANYVQAIDLKAQRATFIDGTGINVQNDPQFKEEMLSPRIMQRLATGKQGLY</sequence>
<reference evidence="3" key="1">
    <citation type="journal article" date="2011" name="Appl. Environ. Microbiol.">
        <title>Genomic potential of Marinobacter aquaeolei, a biogeochemical 'opportunitroph'.</title>
        <authorList>
            <person name="Singer E."/>
            <person name="Webb E.A."/>
            <person name="Nelson W.C."/>
            <person name="Heidelberg J.F."/>
            <person name="Ivanova N."/>
            <person name="Pati A."/>
            <person name="Edwards K.J."/>
        </authorList>
    </citation>
    <scope>NUCLEOTIDE SEQUENCE [LARGE SCALE GENOMIC DNA]</scope>
    <source>
        <strain evidence="3">ATCC 700491 / DSM 11845 / VT8</strain>
    </source>
</reference>
<dbReference type="OrthoDB" id="5937151at2"/>
<protein>
    <recommendedName>
        <fullName evidence="4">DUF1329 domain-containing protein</fullName>
    </recommendedName>
</protein>
<dbReference type="Pfam" id="PF07044">
    <property type="entry name" value="DUF1329"/>
    <property type="match status" value="1"/>
</dbReference>
<dbReference type="RefSeq" id="WP_011786652.1">
    <property type="nucleotide sequence ID" value="NC_008740.1"/>
</dbReference>
<dbReference type="STRING" id="351348.Maqu_3223"/>
<dbReference type="CDD" id="cd16329">
    <property type="entry name" value="LolA_like"/>
    <property type="match status" value="1"/>
</dbReference>
<gene>
    <name evidence="2" type="ordered locus">Maqu_3223</name>
</gene>
<organism evidence="2 3">
    <name type="scientific">Marinobacter nauticus (strain ATCC 700491 / DSM 11845 / VT8)</name>
    <name type="common">Marinobacter aquaeolei</name>
    <dbReference type="NCBI Taxonomy" id="351348"/>
    <lineage>
        <taxon>Bacteria</taxon>
        <taxon>Pseudomonadati</taxon>
        <taxon>Pseudomonadota</taxon>
        <taxon>Gammaproteobacteria</taxon>
        <taxon>Pseudomonadales</taxon>
        <taxon>Marinobacteraceae</taxon>
        <taxon>Marinobacter</taxon>
    </lineage>
</organism>
<proteinExistence type="predicted"/>
<dbReference type="Proteomes" id="UP000000998">
    <property type="component" value="Chromosome"/>
</dbReference>
<dbReference type="eggNOG" id="ENOG502Z8A1">
    <property type="taxonomic scope" value="Bacteria"/>
</dbReference>
<keyword evidence="1" id="KW-0732">Signal</keyword>
<feature type="signal peptide" evidence="1">
    <location>
        <begin position="1"/>
        <end position="29"/>
    </location>
</feature>
<dbReference type="KEGG" id="maq:Maqu_3223"/>
<evidence type="ECO:0000313" key="2">
    <source>
        <dbReference type="EMBL" id="ABM20294.1"/>
    </source>
</evidence>
<feature type="chain" id="PRO_5002638467" description="DUF1329 domain-containing protein" evidence="1">
    <location>
        <begin position="30"/>
        <end position="428"/>
    </location>
</feature>
<evidence type="ECO:0008006" key="4">
    <source>
        <dbReference type="Google" id="ProtNLM"/>
    </source>
</evidence>
<dbReference type="Gene3D" id="2.50.20.10">
    <property type="entry name" value="Lipoprotein localisation LolA/LolB/LppX"/>
    <property type="match status" value="1"/>
</dbReference>
<evidence type="ECO:0000313" key="3">
    <source>
        <dbReference type="Proteomes" id="UP000000998"/>
    </source>
</evidence>
<dbReference type="HOGENOM" id="CLU_631135_0_0_6"/>
<name>A1U5M5_MARN8</name>